<dbReference type="Proteomes" id="UP001291653">
    <property type="component" value="Unassembled WGS sequence"/>
</dbReference>
<protein>
    <submittedName>
        <fullName evidence="2">Uncharacterized protein</fullName>
    </submittedName>
</protein>
<keyword evidence="3" id="KW-1185">Reference proteome</keyword>
<comment type="caution">
    <text evidence="2">The sequence shown here is derived from an EMBL/GenBank/DDBJ whole genome shotgun (WGS) entry which is preliminary data.</text>
</comment>
<name>A0ABQ5P6L9_9ACTN</name>
<feature type="region of interest" description="Disordered" evidence="1">
    <location>
        <begin position="1"/>
        <end position="55"/>
    </location>
</feature>
<dbReference type="EMBL" id="BSBI01000013">
    <property type="protein sequence ID" value="GLF98238.1"/>
    <property type="molecule type" value="Genomic_DNA"/>
</dbReference>
<gene>
    <name evidence="2" type="ORF">SYYSPA8_28095</name>
</gene>
<sequence length="106" mass="11741">MTQPTRPDPQESRLAGQPAPRPIHPVPAREDHRPSYDELMAQTDSTDYSPLAGHLDDETRSALGLPAAPRPLVIDHQLLQRIRAHLLDNPAKVAALPDSIRDLIHL</sequence>
<feature type="compositionally biased region" description="Basic and acidic residues" evidence="1">
    <location>
        <begin position="27"/>
        <end position="36"/>
    </location>
</feature>
<reference evidence="2 3" key="1">
    <citation type="submission" date="2022-10" db="EMBL/GenBank/DDBJ databases">
        <title>Draft genome sequence of Streptomyces sp. YSPA8.</title>
        <authorList>
            <person name="Moriuchi R."/>
            <person name="Dohra H."/>
            <person name="Yamamura H."/>
            <person name="Kodani S."/>
        </authorList>
    </citation>
    <scope>NUCLEOTIDE SEQUENCE [LARGE SCALE GENOMIC DNA]</scope>
    <source>
        <strain evidence="2 3">YSPA8</strain>
    </source>
</reference>
<proteinExistence type="predicted"/>
<organism evidence="2 3">
    <name type="scientific">Streptomyces yaizuensis</name>
    <dbReference type="NCBI Taxonomy" id="2989713"/>
    <lineage>
        <taxon>Bacteria</taxon>
        <taxon>Bacillati</taxon>
        <taxon>Actinomycetota</taxon>
        <taxon>Actinomycetes</taxon>
        <taxon>Kitasatosporales</taxon>
        <taxon>Streptomycetaceae</taxon>
        <taxon>Streptomyces</taxon>
    </lineage>
</organism>
<dbReference type="RefSeq" id="WP_323450221.1">
    <property type="nucleotide sequence ID" value="NZ_BSBI01000013.1"/>
</dbReference>
<evidence type="ECO:0000313" key="2">
    <source>
        <dbReference type="EMBL" id="GLF98238.1"/>
    </source>
</evidence>
<evidence type="ECO:0000256" key="1">
    <source>
        <dbReference type="SAM" id="MobiDB-lite"/>
    </source>
</evidence>
<evidence type="ECO:0000313" key="3">
    <source>
        <dbReference type="Proteomes" id="UP001291653"/>
    </source>
</evidence>
<accession>A0ABQ5P6L9</accession>